<name>A0A0F9CU97_9ZZZZ</name>
<evidence type="ECO:0000313" key="1">
    <source>
        <dbReference type="EMBL" id="KKL52963.1"/>
    </source>
</evidence>
<organism evidence="1">
    <name type="scientific">marine sediment metagenome</name>
    <dbReference type="NCBI Taxonomy" id="412755"/>
    <lineage>
        <taxon>unclassified sequences</taxon>
        <taxon>metagenomes</taxon>
        <taxon>ecological metagenomes</taxon>
    </lineage>
</organism>
<accession>A0A0F9CU97</accession>
<reference evidence="1" key="1">
    <citation type="journal article" date="2015" name="Nature">
        <title>Complex archaea that bridge the gap between prokaryotes and eukaryotes.</title>
        <authorList>
            <person name="Spang A."/>
            <person name="Saw J.H."/>
            <person name="Jorgensen S.L."/>
            <person name="Zaremba-Niedzwiedzka K."/>
            <person name="Martijn J."/>
            <person name="Lind A.E."/>
            <person name="van Eijk R."/>
            <person name="Schleper C."/>
            <person name="Guy L."/>
            <person name="Ettema T.J."/>
        </authorList>
    </citation>
    <scope>NUCLEOTIDE SEQUENCE</scope>
</reference>
<dbReference type="EMBL" id="LAZR01031704">
    <property type="protein sequence ID" value="KKL52963.1"/>
    <property type="molecule type" value="Genomic_DNA"/>
</dbReference>
<feature type="non-terminal residue" evidence="1">
    <location>
        <position position="1"/>
    </location>
</feature>
<dbReference type="AlphaFoldDB" id="A0A0F9CU97"/>
<protein>
    <submittedName>
        <fullName evidence="1">Uncharacterized protein</fullName>
    </submittedName>
</protein>
<proteinExistence type="predicted"/>
<sequence>IRQNKVIEYDIPDCPDCQKPLMLKHICTPKGRANVHGYQSQWLCQNKGCLYEKYNYEDMNEIMEELKK</sequence>
<comment type="caution">
    <text evidence="1">The sequence shown here is derived from an EMBL/GenBank/DDBJ whole genome shotgun (WGS) entry which is preliminary data.</text>
</comment>
<gene>
    <name evidence="1" type="ORF">LCGC14_2280170</name>
</gene>